<evidence type="ECO:0000313" key="6">
    <source>
        <dbReference type="Proteomes" id="UP000244892"/>
    </source>
</evidence>
<dbReference type="AlphaFoldDB" id="A0A2U8FMK8"/>
<dbReference type="Pfam" id="PF25222">
    <property type="entry name" value="DUF7840"/>
    <property type="match status" value="1"/>
</dbReference>
<dbReference type="InterPro" id="IPR025178">
    <property type="entry name" value="Lnb_N"/>
</dbReference>
<proteinExistence type="predicted"/>
<dbReference type="InterPro" id="IPR057165">
    <property type="entry name" value="DUF7843"/>
</dbReference>
<evidence type="ECO:0000259" key="4">
    <source>
        <dbReference type="Pfam" id="PF25225"/>
    </source>
</evidence>
<feature type="signal peptide" evidence="1">
    <location>
        <begin position="1"/>
        <end position="36"/>
    </location>
</feature>
<feature type="domain" description="DUF7843" evidence="4">
    <location>
        <begin position="52"/>
        <end position="119"/>
    </location>
</feature>
<keyword evidence="6" id="KW-1185">Reference proteome</keyword>
<evidence type="ECO:0000256" key="1">
    <source>
        <dbReference type="SAM" id="SignalP"/>
    </source>
</evidence>
<sequence length="627" mass="69287">MPLTRHKSGFRAAFFMHARQVLLGLLVATAAAVSRAAAPEAALVHAAADQARLHEDPQWAALLHVDGTRPAIPDPGFLLSQPHFSPSAELHATIDVLYGGEGALAARCRFPARFLWLQARLSDGNADLDHCQDWVDFRTRAPAETVSLVFASEHLSQPASMLGHLFLRLEGQRTDGQRVAHALSFYTDPVSFNIPKLVYDGLVGGMAGYFSLSPFEREVALYVGEEQRNLWIYPLKLDATQRTLFQAHAIELKQTRFRYLFQSHNCATLVWQMLAAAQPALLAHRQAWTTPKDVLRSADAAGLLDTPTTLTASRWALRLLADGLPSLEAIQVRQMVLNDHLPAPETLSRQPERAFLQRQLAGAYNRYLVDQGQRRAEHGVAYAAQLDTLDALRFSGWQARSAPHRDPAQSPPDSQWSAGWLWRDGHHWTQWRWLPTSHGLEDDNRSYFSENSLQLMDLSLLVAPRGDAVRLERATLYSVASLLPRDVFTGGLSGRMRIGIDQQPDRDLRARHAMLVDGALGATWRVQTDIDVFALAGGGLGWRGGAYVFGAPQVGMLVREVGGMKSSATLTALVNAAGSGQQAWEARWTQSVPLGATWAAVAEWSRLWQGNGKAAREAWAVHVKKVF</sequence>
<dbReference type="EMBL" id="CP029210">
    <property type="protein sequence ID" value="AWI52203.1"/>
    <property type="molecule type" value="Genomic_DNA"/>
</dbReference>
<gene>
    <name evidence="5" type="ORF">DEH84_01105</name>
</gene>
<accession>A0A2U8FMK8</accession>
<reference evidence="5 6" key="1">
    <citation type="submission" date="2018-05" db="EMBL/GenBank/DDBJ databases">
        <title>complete genome sequence of Aquabacterium olei NBRC 110486.</title>
        <authorList>
            <person name="Tang B."/>
            <person name="Chang J."/>
            <person name="Zhang L."/>
            <person name="Yang H."/>
        </authorList>
    </citation>
    <scope>NUCLEOTIDE SEQUENCE [LARGE SCALE GENOMIC DNA]</scope>
    <source>
        <strain evidence="5 6">NBRC 110486</strain>
    </source>
</reference>
<feature type="domain" description="Lnb N-terminal periplasmic" evidence="2">
    <location>
        <begin position="139"/>
        <end position="292"/>
    </location>
</feature>
<name>A0A2U8FMK8_9BURK</name>
<feature type="chain" id="PRO_5015971064" evidence="1">
    <location>
        <begin position="37"/>
        <end position="627"/>
    </location>
</feature>
<protein>
    <submittedName>
        <fullName evidence="5">Uncharacterized protein</fullName>
    </submittedName>
</protein>
<organism evidence="5 6">
    <name type="scientific">Aquabacterium olei</name>
    <dbReference type="NCBI Taxonomy" id="1296669"/>
    <lineage>
        <taxon>Bacteria</taxon>
        <taxon>Pseudomonadati</taxon>
        <taxon>Pseudomonadota</taxon>
        <taxon>Betaproteobacteria</taxon>
        <taxon>Burkholderiales</taxon>
        <taxon>Aquabacterium</taxon>
    </lineage>
</organism>
<keyword evidence="1" id="KW-0732">Signal</keyword>
<evidence type="ECO:0000259" key="3">
    <source>
        <dbReference type="Pfam" id="PF25222"/>
    </source>
</evidence>
<evidence type="ECO:0000313" key="5">
    <source>
        <dbReference type="EMBL" id="AWI52203.1"/>
    </source>
</evidence>
<dbReference type="Pfam" id="PF25225">
    <property type="entry name" value="DUF7843"/>
    <property type="match status" value="1"/>
</dbReference>
<feature type="domain" description="DUF7840" evidence="3">
    <location>
        <begin position="406"/>
        <end position="610"/>
    </location>
</feature>
<dbReference type="InterPro" id="IPR057162">
    <property type="entry name" value="DUF7840"/>
</dbReference>
<dbReference type="Pfam" id="PF13387">
    <property type="entry name" value="Lnb_N"/>
    <property type="match status" value="1"/>
</dbReference>
<evidence type="ECO:0000259" key="2">
    <source>
        <dbReference type="Pfam" id="PF13387"/>
    </source>
</evidence>
<dbReference type="Proteomes" id="UP000244892">
    <property type="component" value="Chromosome"/>
</dbReference>
<dbReference type="KEGG" id="aon:DEH84_01105"/>